<name>A0A165ME99_9AGAM</name>
<dbReference type="AlphaFoldDB" id="A0A165ME99"/>
<dbReference type="Proteomes" id="UP000076761">
    <property type="component" value="Unassembled WGS sequence"/>
</dbReference>
<evidence type="ECO:0000313" key="1">
    <source>
        <dbReference type="EMBL" id="KZT18227.1"/>
    </source>
</evidence>
<reference evidence="1 2" key="1">
    <citation type="journal article" date="2016" name="Mol. Biol. Evol.">
        <title>Comparative Genomics of Early-Diverging Mushroom-Forming Fungi Provides Insights into the Origins of Lignocellulose Decay Capabilities.</title>
        <authorList>
            <person name="Nagy L.G."/>
            <person name="Riley R."/>
            <person name="Tritt A."/>
            <person name="Adam C."/>
            <person name="Daum C."/>
            <person name="Floudas D."/>
            <person name="Sun H."/>
            <person name="Yadav J.S."/>
            <person name="Pangilinan J."/>
            <person name="Larsson K.H."/>
            <person name="Matsuura K."/>
            <person name="Barry K."/>
            <person name="Labutti K."/>
            <person name="Kuo R."/>
            <person name="Ohm R.A."/>
            <person name="Bhattacharya S.S."/>
            <person name="Shirouzu T."/>
            <person name="Yoshinaga Y."/>
            <person name="Martin F.M."/>
            <person name="Grigoriev I.V."/>
            <person name="Hibbett D.S."/>
        </authorList>
    </citation>
    <scope>NUCLEOTIDE SEQUENCE [LARGE SCALE GENOMIC DNA]</scope>
    <source>
        <strain evidence="1 2">HHB14362 ss-1</strain>
    </source>
</reference>
<sequence>MCKEHKIFGCRSPGSPVAEAQSAAENAYVREPLFRRARLARGIVVALSPCFVSIACRELMRGIGESRIVCALTICPGVHSVELDVIMQALWGFEGGVT</sequence>
<gene>
    <name evidence="1" type="ORF">NEOLEDRAFT_1143663</name>
</gene>
<protein>
    <submittedName>
        <fullName evidence="1">Uncharacterized protein</fullName>
    </submittedName>
</protein>
<proteinExistence type="predicted"/>
<dbReference type="InParanoid" id="A0A165ME99"/>
<dbReference type="EMBL" id="KV425696">
    <property type="protein sequence ID" value="KZT18227.1"/>
    <property type="molecule type" value="Genomic_DNA"/>
</dbReference>
<evidence type="ECO:0000313" key="2">
    <source>
        <dbReference type="Proteomes" id="UP000076761"/>
    </source>
</evidence>
<organism evidence="1 2">
    <name type="scientific">Neolentinus lepideus HHB14362 ss-1</name>
    <dbReference type="NCBI Taxonomy" id="1314782"/>
    <lineage>
        <taxon>Eukaryota</taxon>
        <taxon>Fungi</taxon>
        <taxon>Dikarya</taxon>
        <taxon>Basidiomycota</taxon>
        <taxon>Agaricomycotina</taxon>
        <taxon>Agaricomycetes</taxon>
        <taxon>Gloeophyllales</taxon>
        <taxon>Gloeophyllaceae</taxon>
        <taxon>Neolentinus</taxon>
    </lineage>
</organism>
<keyword evidence="2" id="KW-1185">Reference proteome</keyword>
<accession>A0A165ME99</accession>